<protein>
    <submittedName>
        <fullName evidence="1">Uncharacterized protein</fullName>
    </submittedName>
</protein>
<accession>A0ABS4M8B6</accession>
<organism evidence="1 2">
    <name type="scientific">Streptomyces griseochromogenes</name>
    <dbReference type="NCBI Taxonomy" id="68214"/>
    <lineage>
        <taxon>Bacteria</taxon>
        <taxon>Bacillati</taxon>
        <taxon>Actinomycetota</taxon>
        <taxon>Actinomycetes</taxon>
        <taxon>Kitasatosporales</taxon>
        <taxon>Streptomycetaceae</taxon>
        <taxon>Streptomyces</taxon>
    </lineage>
</organism>
<sequence>MKQAVIAGLTLGMGLQVGSCDGLGTVAAADWRISGLMGLVVIAGCQQ</sequence>
<dbReference type="Proteomes" id="UP001519309">
    <property type="component" value="Unassembled WGS sequence"/>
</dbReference>
<dbReference type="EMBL" id="JAGGLP010000036">
    <property type="protein sequence ID" value="MBP2055910.1"/>
    <property type="molecule type" value="Genomic_DNA"/>
</dbReference>
<evidence type="ECO:0000313" key="1">
    <source>
        <dbReference type="EMBL" id="MBP2055910.1"/>
    </source>
</evidence>
<reference evidence="1 2" key="1">
    <citation type="submission" date="2021-03" db="EMBL/GenBank/DDBJ databases">
        <title>Genomic Encyclopedia of Type Strains, Phase IV (KMG-IV): sequencing the most valuable type-strain genomes for metagenomic binning, comparative biology and taxonomic classification.</title>
        <authorList>
            <person name="Goeker M."/>
        </authorList>
    </citation>
    <scope>NUCLEOTIDE SEQUENCE [LARGE SCALE GENOMIC DNA]</scope>
    <source>
        <strain evidence="1 2">DSM 40499</strain>
    </source>
</reference>
<evidence type="ECO:0000313" key="2">
    <source>
        <dbReference type="Proteomes" id="UP001519309"/>
    </source>
</evidence>
<proteinExistence type="predicted"/>
<name>A0ABS4M8B6_9ACTN</name>
<gene>
    <name evidence="1" type="ORF">J2Z21_008927</name>
</gene>
<keyword evidence="2" id="KW-1185">Reference proteome</keyword>
<comment type="caution">
    <text evidence="1">The sequence shown here is derived from an EMBL/GenBank/DDBJ whole genome shotgun (WGS) entry which is preliminary data.</text>
</comment>